<evidence type="ECO:0000313" key="3">
    <source>
        <dbReference type="EMBL" id="KAL1527864.1"/>
    </source>
</evidence>
<organism evidence="3 4">
    <name type="scientific">Prymnesium parvum</name>
    <name type="common">Toxic golden alga</name>
    <dbReference type="NCBI Taxonomy" id="97485"/>
    <lineage>
        <taxon>Eukaryota</taxon>
        <taxon>Haptista</taxon>
        <taxon>Haptophyta</taxon>
        <taxon>Prymnesiophyceae</taxon>
        <taxon>Prymnesiales</taxon>
        <taxon>Prymnesiaceae</taxon>
        <taxon>Prymnesium</taxon>
    </lineage>
</organism>
<feature type="signal peptide" evidence="2">
    <location>
        <begin position="1"/>
        <end position="30"/>
    </location>
</feature>
<sequence length="748" mass="79913">MRDPVLCQHCASAALLAAALIVLVSLSVSPAPGNAPHPDHLRPRHLPPRRAGEVRPTAGAAPASLPSPPRARLPSAAVGGRFACEHAVCVALPHPTVASLPTYDDFPSCVAACVASSLPRSLPPRRTRAATPPSRAASSSSAVSVGNASLDAPLEAWLEARHTARCGWATPVYFAGVSPNGVGNKLLAMVMAFHMALMTGRQLVITDWPPTTLKTSYPLGQVVKPSSCQALFDSDKARPPVKKCSIIACPTRTVSSFANGRTQPHWAHLSETFLELPPEWSHLEWIHWWRAITQYLVQPGPKLLAGMAATLRRVTLFASSGDSARYLRRASPSETEKAAPLGGFAPRVAAGVASWTEIARPLIGVHVRVGDGCWDSKRGGCKYVKSFGGVLTRLREAGIHQGTIFLATDNSTIASEARLSSPSASNFNVLTLSIDRSALACSQWSGCKTAQDDELFHLQLLDIALLSQADLVAGVFGSTFVKTALQLGSTPAYLSLDSFPWCPLLRCFWGWKDMCHNCDICNNLGGSGEACTMGYHTPSGLRRVLAQGARSTARAAFRRFISSVELNFKCAPFALHPLGKSQFELPVVGTVYAPPLPSQPDGWPQRICHQPLGPPRALGSGGDSSDYGANCSCGFIRYADVDNSAAQRLKPAAGFGLAQVPLRSPSLHACEAACCHEELCHSVVWLANESRCVASLSMAHGARPTDWCWHPSVASHAVTSLRLPGAWEKRAVEVGEEVHFGLHRHCSA</sequence>
<dbReference type="AlphaFoldDB" id="A0AB34JZT8"/>
<reference evidence="3 4" key="1">
    <citation type="journal article" date="2024" name="Science">
        <title>Giant polyketide synthase enzymes in the biosynthesis of giant marine polyether toxins.</title>
        <authorList>
            <person name="Fallon T.R."/>
            <person name="Shende V.V."/>
            <person name="Wierzbicki I.H."/>
            <person name="Pendleton A.L."/>
            <person name="Watervoot N.F."/>
            <person name="Auber R.P."/>
            <person name="Gonzalez D.J."/>
            <person name="Wisecaver J.H."/>
            <person name="Moore B.S."/>
        </authorList>
    </citation>
    <scope>NUCLEOTIDE SEQUENCE [LARGE SCALE GENOMIC DNA]</scope>
    <source>
        <strain evidence="3 4">12B1</strain>
    </source>
</reference>
<dbReference type="PANTHER" id="PTHR13132">
    <property type="entry name" value="ALPHA- 1,6 -FUCOSYLTRANSFERASE"/>
    <property type="match status" value="1"/>
</dbReference>
<evidence type="ECO:0000256" key="1">
    <source>
        <dbReference type="SAM" id="MobiDB-lite"/>
    </source>
</evidence>
<proteinExistence type="predicted"/>
<comment type="caution">
    <text evidence="3">The sequence shown here is derived from an EMBL/GenBank/DDBJ whole genome shotgun (WGS) entry which is preliminary data.</text>
</comment>
<dbReference type="PANTHER" id="PTHR13132:SF29">
    <property type="entry name" value="ALPHA-(1,6)-FUCOSYLTRANSFERASE"/>
    <property type="match status" value="1"/>
</dbReference>
<feature type="chain" id="PRO_5044296215" description="Peptide-O-fucosyltransferase 1" evidence="2">
    <location>
        <begin position="31"/>
        <end position="748"/>
    </location>
</feature>
<feature type="region of interest" description="Disordered" evidence="1">
    <location>
        <begin position="33"/>
        <end position="72"/>
    </location>
</feature>
<protein>
    <recommendedName>
        <fullName evidence="5">Peptide-O-fucosyltransferase 1</fullName>
    </recommendedName>
</protein>
<feature type="region of interest" description="Disordered" evidence="1">
    <location>
        <begin position="121"/>
        <end position="140"/>
    </location>
</feature>
<dbReference type="Gene3D" id="3.40.50.11350">
    <property type="match status" value="1"/>
</dbReference>
<feature type="compositionally biased region" description="Low complexity" evidence="1">
    <location>
        <begin position="129"/>
        <end position="140"/>
    </location>
</feature>
<gene>
    <name evidence="3" type="ORF">AB1Y20_009240</name>
</gene>
<evidence type="ECO:0000256" key="2">
    <source>
        <dbReference type="SAM" id="SignalP"/>
    </source>
</evidence>
<keyword evidence="4" id="KW-1185">Reference proteome</keyword>
<name>A0AB34JZT8_PRYPA</name>
<accession>A0AB34JZT8</accession>
<evidence type="ECO:0000313" key="4">
    <source>
        <dbReference type="Proteomes" id="UP001515480"/>
    </source>
</evidence>
<evidence type="ECO:0008006" key="5">
    <source>
        <dbReference type="Google" id="ProtNLM"/>
    </source>
</evidence>
<dbReference type="GO" id="GO:0046921">
    <property type="term" value="F:alpha-(1-&gt;6)-fucosyltransferase activity"/>
    <property type="evidence" value="ECO:0007669"/>
    <property type="project" value="TreeGrafter"/>
</dbReference>
<dbReference type="GO" id="GO:0006487">
    <property type="term" value="P:protein N-linked glycosylation"/>
    <property type="evidence" value="ECO:0007669"/>
    <property type="project" value="TreeGrafter"/>
</dbReference>
<keyword evidence="2" id="KW-0732">Signal</keyword>
<dbReference type="EMBL" id="JBGBPQ010000002">
    <property type="protein sequence ID" value="KAL1527864.1"/>
    <property type="molecule type" value="Genomic_DNA"/>
</dbReference>
<dbReference type="Proteomes" id="UP001515480">
    <property type="component" value="Unassembled WGS sequence"/>
</dbReference>